<feature type="binding site" evidence="6">
    <location>
        <begin position="303"/>
        <end position="306"/>
    </location>
    <ligand>
        <name>ATP</name>
        <dbReference type="ChEBI" id="CHEBI:30616"/>
    </ligand>
</feature>
<comment type="function">
    <text evidence="6">Forms membrane-associated dynamic filaments that are essential for cell shape determination. Acts by regulating cell wall synthesis and cell elongation, and thus cell shape. A feedback loop between cell geometry and MreB localization may maintain elongated cell shape by targeting cell wall growth to regions of negative cell wall curvature.</text>
</comment>
<dbReference type="NCBIfam" id="NF010539">
    <property type="entry name" value="PRK13927.1"/>
    <property type="match status" value="1"/>
</dbReference>
<dbReference type="EMBL" id="JAGGJX010000007">
    <property type="protein sequence ID" value="MBP1856226.1"/>
    <property type="molecule type" value="Genomic_DNA"/>
</dbReference>
<evidence type="ECO:0000256" key="1">
    <source>
        <dbReference type="ARBA" id="ARBA00022490"/>
    </source>
</evidence>
<dbReference type="PANTHER" id="PTHR42749">
    <property type="entry name" value="CELL SHAPE-DETERMINING PROTEIN MREB"/>
    <property type="match status" value="1"/>
</dbReference>
<dbReference type="InterPro" id="IPR043129">
    <property type="entry name" value="ATPase_NBD"/>
</dbReference>
<dbReference type="CDD" id="cd10225">
    <property type="entry name" value="ASKHA_NBD_MreB-like"/>
    <property type="match status" value="1"/>
</dbReference>
<evidence type="ECO:0000313" key="8">
    <source>
        <dbReference type="Proteomes" id="UP000767291"/>
    </source>
</evidence>
<dbReference type="NCBIfam" id="TIGR00904">
    <property type="entry name" value="mreB"/>
    <property type="match status" value="1"/>
</dbReference>
<gene>
    <name evidence="6" type="primary">mreB</name>
    <name evidence="7" type="ORF">J2Z43_002674</name>
</gene>
<evidence type="ECO:0000256" key="5">
    <source>
        <dbReference type="ARBA" id="ARBA00023458"/>
    </source>
</evidence>
<name>A0ABS4EE53_9FIRM</name>
<dbReference type="Pfam" id="PF06723">
    <property type="entry name" value="MreB_Mbl"/>
    <property type="match status" value="1"/>
</dbReference>
<sequence>MAKEKKEKKEKKSWFGGFKKVTKDMGIDLGTANTLVYIKGQNIVVREPSVVAIRDDSKEVLAVGEEAKKMIGRTPGNIVAIRPMKDGVIADFDITQSMLSYFIQKAADKKGVINPRIAICVPFGVTEVEKRAIEEAARNAGARDAYLIEEPMAAAIGANLKVEEPEGNMVVDIGGGTTEIAVISLGGIVTAKSIRIGGDEFDESIVSYVKKEYNLMIGERTAENVKITIGSTYKEDQETNMQIRGRDLISGLPKTIEICSTEVREALKEPISSIVDAIKSTLEKTPPELASDIMENGIMLTGGGALLRGLDKLVNQETGMQVQIADAPLDCVALGTGKSVEDQEIFEKVLMMNAKK</sequence>
<reference evidence="7 8" key="1">
    <citation type="submission" date="2021-03" db="EMBL/GenBank/DDBJ databases">
        <title>Genomic Encyclopedia of Type Strains, Phase IV (KMG-IV): sequencing the most valuable type-strain genomes for metagenomic binning, comparative biology and taxonomic classification.</title>
        <authorList>
            <person name="Goeker M."/>
        </authorList>
    </citation>
    <scope>NUCLEOTIDE SEQUENCE [LARGE SCALE GENOMIC DNA]</scope>
    <source>
        <strain evidence="7 8">DSM 1289</strain>
    </source>
</reference>
<evidence type="ECO:0000256" key="6">
    <source>
        <dbReference type="HAMAP-Rule" id="MF_02207"/>
    </source>
</evidence>
<keyword evidence="2 6" id="KW-0547">Nucleotide-binding</keyword>
<comment type="subunit">
    <text evidence="6">Forms polymers.</text>
</comment>
<keyword evidence="1 6" id="KW-0963">Cytoplasm</keyword>
<organism evidence="7 8">
    <name type="scientific">Metaclostridioides mangenotii</name>
    <dbReference type="NCBI Taxonomy" id="1540"/>
    <lineage>
        <taxon>Bacteria</taxon>
        <taxon>Bacillati</taxon>
        <taxon>Bacillota</taxon>
        <taxon>Clostridia</taxon>
        <taxon>Peptostreptococcales</taxon>
        <taxon>Peptostreptococcaceae</taxon>
        <taxon>Metaclostridioides</taxon>
    </lineage>
</organism>
<keyword evidence="3 6" id="KW-0067">ATP-binding</keyword>
<feature type="binding site" evidence="6">
    <location>
        <begin position="223"/>
        <end position="226"/>
    </location>
    <ligand>
        <name>ATP</name>
        <dbReference type="ChEBI" id="CHEBI:30616"/>
    </ligand>
</feature>
<comment type="similarity">
    <text evidence="5 6">Belongs to the FtsA/MreB family.</text>
</comment>
<comment type="subcellular location">
    <subcellularLocation>
        <location evidence="6">Cytoplasm</location>
    </subcellularLocation>
    <text evidence="6">Membrane-associated.</text>
</comment>
<accession>A0ABS4EE53</accession>
<feature type="binding site" evidence="6">
    <location>
        <begin position="31"/>
        <end position="33"/>
    </location>
    <ligand>
        <name>ATP</name>
        <dbReference type="ChEBI" id="CHEBI:30616"/>
    </ligand>
</feature>
<dbReference type="InterPro" id="IPR004753">
    <property type="entry name" value="MreB"/>
</dbReference>
<comment type="caution">
    <text evidence="7">The sequence shown here is derived from an EMBL/GenBank/DDBJ whole genome shotgun (WGS) entry which is preliminary data.</text>
</comment>
<dbReference type="PANTHER" id="PTHR42749:SF1">
    <property type="entry name" value="CELL SHAPE-DETERMINING PROTEIN MREB"/>
    <property type="match status" value="1"/>
</dbReference>
<keyword evidence="8" id="KW-1185">Reference proteome</keyword>
<dbReference type="HAMAP" id="MF_02207">
    <property type="entry name" value="MreB"/>
    <property type="match status" value="1"/>
</dbReference>
<evidence type="ECO:0000313" key="7">
    <source>
        <dbReference type="EMBL" id="MBP1856226.1"/>
    </source>
</evidence>
<dbReference type="PRINTS" id="PR01652">
    <property type="entry name" value="SHAPEPROTEIN"/>
</dbReference>
<feature type="binding site" evidence="6">
    <location>
        <begin position="175"/>
        <end position="177"/>
    </location>
    <ligand>
        <name>ATP</name>
        <dbReference type="ChEBI" id="CHEBI:30616"/>
    </ligand>
</feature>
<evidence type="ECO:0000256" key="2">
    <source>
        <dbReference type="ARBA" id="ARBA00022741"/>
    </source>
</evidence>
<keyword evidence="4 6" id="KW-0133">Cell shape</keyword>
<proteinExistence type="inferred from homology"/>
<evidence type="ECO:0000256" key="3">
    <source>
        <dbReference type="ARBA" id="ARBA00022840"/>
    </source>
</evidence>
<dbReference type="RefSeq" id="WP_209457558.1">
    <property type="nucleotide sequence ID" value="NZ_BAAACS010000017.1"/>
</dbReference>
<dbReference type="Proteomes" id="UP000767291">
    <property type="component" value="Unassembled WGS sequence"/>
</dbReference>
<dbReference type="SUPFAM" id="SSF53067">
    <property type="entry name" value="Actin-like ATPase domain"/>
    <property type="match status" value="2"/>
</dbReference>
<protein>
    <recommendedName>
        <fullName evidence="6">Cell shape-determining protein MreB</fullName>
    </recommendedName>
</protein>
<dbReference type="Gene3D" id="3.30.420.40">
    <property type="match status" value="3"/>
</dbReference>
<evidence type="ECO:0000256" key="4">
    <source>
        <dbReference type="ARBA" id="ARBA00022960"/>
    </source>
</evidence>
<dbReference type="InterPro" id="IPR056546">
    <property type="entry name" value="MreB_MamK-like"/>
</dbReference>